<protein>
    <submittedName>
        <fullName evidence="3">Septum formation initiator</fullName>
    </submittedName>
</protein>
<accession>A0A1G6S7V3</accession>
<dbReference type="EMBL" id="FNAF01000001">
    <property type="protein sequence ID" value="SDD12958.1"/>
    <property type="molecule type" value="Genomic_DNA"/>
</dbReference>
<dbReference type="AlphaFoldDB" id="A0A1G6S7V3"/>
<dbReference type="RefSeq" id="WP_091790936.1">
    <property type="nucleotide sequence ID" value="NZ_FNAF01000001.1"/>
</dbReference>
<sequence>MRHADKPQENLLFNRHLIEVLRRFFFQAKEASPYKTAFERLRWRNVVFAFLVLYLSISFVTGCYLIVDLKAQENQLIETRVEALKEQKNIKENVLYMKTDEAVEEVAREELGMVKPGEVLITQKDNAPTG</sequence>
<keyword evidence="1" id="KW-0175">Coiled coil</keyword>
<keyword evidence="2" id="KW-0812">Transmembrane</keyword>
<keyword evidence="4" id="KW-1185">Reference proteome</keyword>
<evidence type="ECO:0000256" key="1">
    <source>
        <dbReference type="SAM" id="Coils"/>
    </source>
</evidence>
<dbReference type="Proteomes" id="UP000198995">
    <property type="component" value="Unassembled WGS sequence"/>
</dbReference>
<name>A0A1G6S7V3_PEPNI</name>
<dbReference type="InterPro" id="IPR007060">
    <property type="entry name" value="FtsL/DivIC"/>
</dbReference>
<gene>
    <name evidence="3" type="ORF">SAMN04489866_101257</name>
</gene>
<feature type="coiled-coil region" evidence="1">
    <location>
        <begin position="67"/>
        <end position="94"/>
    </location>
</feature>
<evidence type="ECO:0000313" key="4">
    <source>
        <dbReference type="Proteomes" id="UP000198995"/>
    </source>
</evidence>
<dbReference type="STRING" id="2741.SAMN04489866_101257"/>
<proteinExistence type="predicted"/>
<organism evidence="3 4">
    <name type="scientific">Peptococcus niger</name>
    <dbReference type="NCBI Taxonomy" id="2741"/>
    <lineage>
        <taxon>Bacteria</taxon>
        <taxon>Bacillati</taxon>
        <taxon>Bacillota</taxon>
        <taxon>Clostridia</taxon>
        <taxon>Eubacteriales</taxon>
        <taxon>Peptococcaceae</taxon>
        <taxon>Peptococcus</taxon>
    </lineage>
</organism>
<dbReference type="OrthoDB" id="9815382at2"/>
<reference evidence="3 4" key="1">
    <citation type="submission" date="2016-10" db="EMBL/GenBank/DDBJ databases">
        <authorList>
            <person name="de Groot N.N."/>
        </authorList>
    </citation>
    <scope>NUCLEOTIDE SEQUENCE [LARGE SCALE GENOMIC DNA]</scope>
    <source>
        <strain evidence="3 4">DSM 20475</strain>
    </source>
</reference>
<keyword evidence="2" id="KW-1133">Transmembrane helix</keyword>
<feature type="transmembrane region" description="Helical" evidence="2">
    <location>
        <begin position="46"/>
        <end position="67"/>
    </location>
</feature>
<dbReference type="Pfam" id="PF04977">
    <property type="entry name" value="DivIC"/>
    <property type="match status" value="1"/>
</dbReference>
<evidence type="ECO:0000313" key="3">
    <source>
        <dbReference type="EMBL" id="SDD12958.1"/>
    </source>
</evidence>
<keyword evidence="2" id="KW-0472">Membrane</keyword>
<evidence type="ECO:0000256" key="2">
    <source>
        <dbReference type="SAM" id="Phobius"/>
    </source>
</evidence>